<dbReference type="GO" id="GO:0004190">
    <property type="term" value="F:aspartic-type endopeptidase activity"/>
    <property type="evidence" value="ECO:0007669"/>
    <property type="project" value="UniProtKB-KW"/>
</dbReference>
<evidence type="ECO:0000256" key="3">
    <source>
        <dbReference type="ARBA" id="ARBA00022525"/>
    </source>
</evidence>
<dbReference type="SUPFAM" id="SSF50630">
    <property type="entry name" value="Acid proteases"/>
    <property type="match status" value="1"/>
</dbReference>
<keyword evidence="8" id="KW-0865">Zymogen</keyword>
<dbReference type="GO" id="GO:0005576">
    <property type="term" value="C:extracellular region"/>
    <property type="evidence" value="ECO:0007669"/>
    <property type="project" value="UniProtKB-SubCell"/>
</dbReference>
<feature type="disulfide bond" evidence="11">
    <location>
        <begin position="99"/>
        <end position="130"/>
    </location>
</feature>
<dbReference type="GO" id="GO:0006508">
    <property type="term" value="P:proteolysis"/>
    <property type="evidence" value="ECO:0007669"/>
    <property type="project" value="UniProtKB-KW"/>
</dbReference>
<dbReference type="Pfam" id="PF00026">
    <property type="entry name" value="Asp"/>
    <property type="match status" value="1"/>
</dbReference>
<dbReference type="InterPro" id="IPR001461">
    <property type="entry name" value="Aspartic_peptidase_A1"/>
</dbReference>
<dbReference type="PRINTS" id="PR00792">
    <property type="entry name" value="PEPSIN"/>
</dbReference>
<evidence type="ECO:0000256" key="7">
    <source>
        <dbReference type="ARBA" id="ARBA00022801"/>
    </source>
</evidence>
<keyword evidence="7" id="KW-0378">Hydrolase</keyword>
<accession>A0A368H8E4</accession>
<sequence>MERVGWEAENVFGGVVTYGGLNKQHCGDVIAYEPASVATYWKFKVVNVTAGGYVYQYSSEAISDTSSSFFGASSYNVEAIASKLNATYMSEHDLYYIDCNANPSITLTIGKHKYTIESKNLIIRVDENTCILAINGFGAFWGANWVLGAPFIRQFCNIYDLGNKRIGFARSLQV</sequence>
<evidence type="ECO:0000256" key="10">
    <source>
        <dbReference type="ARBA" id="ARBA00023180"/>
    </source>
</evidence>
<evidence type="ECO:0000256" key="11">
    <source>
        <dbReference type="PIRSR" id="PIRSR601461-2"/>
    </source>
</evidence>
<evidence type="ECO:0000256" key="5">
    <source>
        <dbReference type="ARBA" id="ARBA00022729"/>
    </source>
</evidence>
<comment type="subcellular location">
    <subcellularLocation>
        <location evidence="1">Secreted</location>
    </subcellularLocation>
</comment>
<evidence type="ECO:0000256" key="9">
    <source>
        <dbReference type="ARBA" id="ARBA00023157"/>
    </source>
</evidence>
<keyword evidence="5" id="KW-0732">Signal</keyword>
<feature type="domain" description="Peptidase A1" evidence="12">
    <location>
        <begin position="1"/>
        <end position="169"/>
    </location>
</feature>
<dbReference type="AlphaFoldDB" id="A0A368H8E4"/>
<dbReference type="STRING" id="29170.A0A368H8E4"/>
<dbReference type="FunFam" id="2.40.70.10:FF:000058">
    <property type="entry name" value="ASpartyl Protease"/>
    <property type="match status" value="1"/>
</dbReference>
<comment type="caution">
    <text evidence="13">The sequence shown here is derived from an EMBL/GenBank/DDBJ whole genome shotgun (WGS) entry which is preliminary data.</text>
</comment>
<evidence type="ECO:0000256" key="1">
    <source>
        <dbReference type="ARBA" id="ARBA00004613"/>
    </source>
</evidence>
<reference evidence="13 14" key="1">
    <citation type="submission" date="2014-10" db="EMBL/GenBank/DDBJ databases">
        <title>Draft genome of the hookworm Ancylostoma caninum.</title>
        <authorList>
            <person name="Mitreva M."/>
        </authorList>
    </citation>
    <scope>NUCLEOTIDE SEQUENCE [LARGE SCALE GENOMIC DNA]</scope>
    <source>
        <strain evidence="13 14">Baltimore</strain>
    </source>
</reference>
<proteinExistence type="inferred from homology"/>
<dbReference type="EMBL" id="JOJR01000004">
    <property type="protein sequence ID" value="RCN52844.1"/>
    <property type="molecule type" value="Genomic_DNA"/>
</dbReference>
<dbReference type="InterPro" id="IPR034164">
    <property type="entry name" value="Pepsin-like_dom"/>
</dbReference>
<evidence type="ECO:0000256" key="2">
    <source>
        <dbReference type="ARBA" id="ARBA00007447"/>
    </source>
</evidence>
<evidence type="ECO:0000313" key="14">
    <source>
        <dbReference type="Proteomes" id="UP000252519"/>
    </source>
</evidence>
<evidence type="ECO:0000259" key="12">
    <source>
        <dbReference type="PROSITE" id="PS51767"/>
    </source>
</evidence>
<keyword evidence="3" id="KW-0964">Secreted</keyword>
<keyword evidence="9 11" id="KW-1015">Disulfide bond</keyword>
<dbReference type="OrthoDB" id="5794195at2759"/>
<comment type="similarity">
    <text evidence="2">Belongs to the peptidase A1 family.</text>
</comment>
<dbReference type="PANTHER" id="PTHR47966">
    <property type="entry name" value="BETA-SITE APP-CLEAVING ENZYME, ISOFORM A-RELATED"/>
    <property type="match status" value="1"/>
</dbReference>
<dbReference type="Gene3D" id="2.40.70.10">
    <property type="entry name" value="Acid Proteases"/>
    <property type="match status" value="1"/>
</dbReference>
<dbReference type="InterPro" id="IPR033121">
    <property type="entry name" value="PEPTIDASE_A1"/>
</dbReference>
<keyword evidence="6" id="KW-0064">Aspartyl protease</keyword>
<name>A0A368H8E4_ANCCA</name>
<keyword evidence="10" id="KW-0325">Glycoprotein</keyword>
<dbReference type="Proteomes" id="UP000252519">
    <property type="component" value="Unassembled WGS sequence"/>
</dbReference>
<dbReference type="InterPro" id="IPR021109">
    <property type="entry name" value="Peptidase_aspartic_dom_sf"/>
</dbReference>
<gene>
    <name evidence="13" type="ORF">ANCCAN_00839</name>
</gene>
<dbReference type="PANTHER" id="PTHR47966:SF45">
    <property type="entry name" value="PEPTIDASE A1 DOMAIN-CONTAINING PROTEIN"/>
    <property type="match status" value="1"/>
</dbReference>
<keyword evidence="4 13" id="KW-0645">Protease</keyword>
<organism evidence="13 14">
    <name type="scientific">Ancylostoma caninum</name>
    <name type="common">Dog hookworm</name>
    <dbReference type="NCBI Taxonomy" id="29170"/>
    <lineage>
        <taxon>Eukaryota</taxon>
        <taxon>Metazoa</taxon>
        <taxon>Ecdysozoa</taxon>
        <taxon>Nematoda</taxon>
        <taxon>Chromadorea</taxon>
        <taxon>Rhabditida</taxon>
        <taxon>Rhabditina</taxon>
        <taxon>Rhabditomorpha</taxon>
        <taxon>Strongyloidea</taxon>
        <taxon>Ancylostomatidae</taxon>
        <taxon>Ancylostomatinae</taxon>
        <taxon>Ancylostoma</taxon>
    </lineage>
</organism>
<evidence type="ECO:0000313" key="13">
    <source>
        <dbReference type="EMBL" id="RCN52844.1"/>
    </source>
</evidence>
<keyword evidence="14" id="KW-1185">Reference proteome</keyword>
<protein>
    <submittedName>
        <fullName evidence="13">Eukaryotic aspartyl protease</fullName>
    </submittedName>
</protein>
<dbReference type="GO" id="GO:0005764">
    <property type="term" value="C:lysosome"/>
    <property type="evidence" value="ECO:0007669"/>
    <property type="project" value="TreeGrafter"/>
</dbReference>
<evidence type="ECO:0000256" key="8">
    <source>
        <dbReference type="ARBA" id="ARBA00023145"/>
    </source>
</evidence>
<evidence type="ECO:0000256" key="6">
    <source>
        <dbReference type="ARBA" id="ARBA00022750"/>
    </source>
</evidence>
<evidence type="ECO:0000256" key="4">
    <source>
        <dbReference type="ARBA" id="ARBA00022670"/>
    </source>
</evidence>
<dbReference type="PROSITE" id="PS51767">
    <property type="entry name" value="PEPTIDASE_A1"/>
    <property type="match status" value="1"/>
</dbReference>
<dbReference type="CDD" id="cd05471">
    <property type="entry name" value="pepsin_like"/>
    <property type="match status" value="1"/>
</dbReference>